<reference evidence="12" key="2">
    <citation type="submission" date="2017-10" db="EMBL/GenBank/DDBJ databases">
        <title>Ladona fulva Genome sequencing and assembly.</title>
        <authorList>
            <person name="Murali S."/>
            <person name="Richards S."/>
            <person name="Bandaranaike D."/>
            <person name="Bellair M."/>
            <person name="Blankenburg K."/>
            <person name="Chao H."/>
            <person name="Dinh H."/>
            <person name="Doddapaneni H."/>
            <person name="Dugan-Rocha S."/>
            <person name="Elkadiri S."/>
            <person name="Gnanaolivu R."/>
            <person name="Hernandez B."/>
            <person name="Skinner E."/>
            <person name="Javaid M."/>
            <person name="Lee S."/>
            <person name="Li M."/>
            <person name="Ming W."/>
            <person name="Munidasa M."/>
            <person name="Muniz J."/>
            <person name="Nguyen L."/>
            <person name="Hughes D."/>
            <person name="Osuji N."/>
            <person name="Pu L.-L."/>
            <person name="Puazo M."/>
            <person name="Qu C."/>
            <person name="Quiroz J."/>
            <person name="Raj R."/>
            <person name="Weissenberger G."/>
            <person name="Xin Y."/>
            <person name="Zou X."/>
            <person name="Han Y."/>
            <person name="Worley K."/>
            <person name="Muzny D."/>
            <person name="Gibbs R."/>
        </authorList>
    </citation>
    <scope>NUCLEOTIDE SEQUENCE</scope>
    <source>
        <strain evidence="12">Sampled in the wild</strain>
    </source>
</reference>
<comment type="subcellular location">
    <subcellularLocation>
        <location evidence="8">Endomembrane system</location>
        <topology evidence="8">Peripheral membrane protein</topology>
        <orientation evidence="8">Cytoplasmic side</orientation>
    </subcellularLocation>
</comment>
<dbReference type="GO" id="GO:0005886">
    <property type="term" value="C:plasma membrane"/>
    <property type="evidence" value="ECO:0007669"/>
    <property type="project" value="TreeGrafter"/>
</dbReference>
<name>A0A8K0JT67_LADFU</name>
<dbReference type="GO" id="GO:0051015">
    <property type="term" value="F:actin filament binding"/>
    <property type="evidence" value="ECO:0007669"/>
    <property type="project" value="TreeGrafter"/>
</dbReference>
<dbReference type="InterPro" id="IPR027417">
    <property type="entry name" value="P-loop_NTPase"/>
</dbReference>
<keyword evidence="6 9" id="KW-0505">Motor protein</keyword>
<accession>A0A8K0JT67</accession>
<evidence type="ECO:0000256" key="6">
    <source>
        <dbReference type="ARBA" id="ARBA00023175"/>
    </source>
</evidence>
<dbReference type="GO" id="GO:0005524">
    <property type="term" value="F:ATP binding"/>
    <property type="evidence" value="ECO:0007669"/>
    <property type="project" value="UniProtKB-UniRule"/>
</dbReference>
<dbReference type="Gene3D" id="1.10.10.820">
    <property type="match status" value="1"/>
</dbReference>
<keyword evidence="3 9" id="KW-0067">ATP-binding</keyword>
<feature type="region of interest" description="Actin-binding" evidence="9">
    <location>
        <begin position="587"/>
        <end position="609"/>
    </location>
</feature>
<dbReference type="Gene3D" id="1.20.5.4820">
    <property type="match status" value="1"/>
</dbReference>
<comment type="similarity">
    <text evidence="1 9">Belongs to the TRAFAC class myosin-kinesin ATPase superfamily. Myosin family.</text>
</comment>
<dbReference type="GO" id="GO:0005546">
    <property type="term" value="F:phosphatidylinositol-4,5-bisphosphate binding"/>
    <property type="evidence" value="ECO:0007669"/>
    <property type="project" value="UniProtKB-ARBA"/>
</dbReference>
<evidence type="ECO:0000256" key="8">
    <source>
        <dbReference type="ARBA" id="ARBA00029433"/>
    </source>
</evidence>
<keyword evidence="4" id="KW-0446">Lipid-binding</keyword>
<keyword evidence="5 9" id="KW-0518">Myosin</keyword>
<dbReference type="Gene3D" id="1.20.120.720">
    <property type="entry name" value="Myosin VI head, motor domain, U50 subdomain"/>
    <property type="match status" value="1"/>
</dbReference>
<dbReference type="GO" id="GO:0012505">
    <property type="term" value="C:endomembrane system"/>
    <property type="evidence" value="ECO:0007669"/>
    <property type="project" value="UniProtKB-SubCell"/>
</dbReference>
<sequence length="1038" mass="118463">MATRVSLTMAGHEEAGIGDFVLLDEITIDSFMDNLKKRFTNGKIYTYIGEVCVSVNPYRTMNIYGADFISQYKGREIFENSPHIFAIADAAHTKMKQQGRDTCIVISGESGSGKTEASKIIMKYIAAVTNIAKQQEIERVKNVLLQSNAILEAFGNAKTNRNDNSSRFGKYMDINFDFKGDPIGGHINNYLLEKSRVVLQQQGERNFHSFYQLICGATDNELARLYLRRDIGLYTYARQGGRAASGDPSADRPDYRNTMTAFRTLGFSQPQIDSVWKIVAAVLHLGSIEFVSDGDKTRTADPSTVKHVAHLLSVTEKELVDSLCHRVIAARGEVMQKEHTVSEALYGRDALAKAIYDRLFSWIVKRINDAIVVHGTPGRFHYKGTVIGVLDIYGFEIFDKNSFEQFCINYCNEKLQQLFIELVLKQEQEEYMREGIKWQAIEYFNNQVICDLVEQSHKGVIAIMDEACLNVGKVTDEMLLEEMDKKLANHPHYTSRQLRPMDKDLRHKEEFRIVHYAGNVVYNVIGFLDKNKDTLFQDFKRLLFHSSDNTIKQMWPEGEMDITQAKISFENTTKRPLTAGTLFKNSMIALVKNLASKEPYYVRCIKPNDAKSPAVFDDERIRHQVSYLGLIENVRVRRAGFAHRVRYDRFLKRYKMISQYTWPNFHGGSAKDGTKVLIDEQKFSDDVKYGNTKIFIRSPRTLFALEQKRSELINGIVILLQKIWRGTVCRMLYRKMKAAFAIMKYYRRYKLRTYFNMLLVAFSGVASRRDYGKNQTWPLPPSAVRKTVPMLQKIHARWRAWMILRSIPREQWPQLRLKICAGSVLTGRRPNWGQTRPWEGDYLSLPKENHACGVYINSVNNLRNSERCGKVLFSSYIQKTNRFNKCAQRVLLVTENFIYKLDAKKFKPMKKGFSIDEVNGLSCTPGNEQLVVIHLSSGNDLVVSLESAGGDERVGELVGILLGHIEQYRKKEIPVNVNSNITCALGNKRRVIRVEVSNDATVPSFHKDTGGGDTIVYSSPARSAIGNPVSTNNGKYVK</sequence>
<dbReference type="Proteomes" id="UP000792457">
    <property type="component" value="Unassembled WGS sequence"/>
</dbReference>
<dbReference type="PROSITE" id="PS51456">
    <property type="entry name" value="MYOSIN_MOTOR"/>
    <property type="match status" value="1"/>
</dbReference>
<reference evidence="12" key="1">
    <citation type="submission" date="2013-04" db="EMBL/GenBank/DDBJ databases">
        <authorList>
            <person name="Qu J."/>
            <person name="Murali S.C."/>
            <person name="Bandaranaike D."/>
            <person name="Bellair M."/>
            <person name="Blankenburg K."/>
            <person name="Chao H."/>
            <person name="Dinh H."/>
            <person name="Doddapaneni H."/>
            <person name="Downs B."/>
            <person name="Dugan-Rocha S."/>
            <person name="Elkadiri S."/>
            <person name="Gnanaolivu R.D."/>
            <person name="Hernandez B."/>
            <person name="Javaid M."/>
            <person name="Jayaseelan J.C."/>
            <person name="Lee S."/>
            <person name="Li M."/>
            <person name="Ming W."/>
            <person name="Munidasa M."/>
            <person name="Muniz J."/>
            <person name="Nguyen L."/>
            <person name="Ongeri F."/>
            <person name="Osuji N."/>
            <person name="Pu L.-L."/>
            <person name="Puazo M."/>
            <person name="Qu C."/>
            <person name="Quiroz J."/>
            <person name="Raj R."/>
            <person name="Weissenberger G."/>
            <person name="Xin Y."/>
            <person name="Zou X."/>
            <person name="Han Y."/>
            <person name="Richards S."/>
            <person name="Worley K."/>
            <person name="Muzny D."/>
            <person name="Gibbs R."/>
        </authorList>
    </citation>
    <scope>NUCLEOTIDE SEQUENCE</scope>
    <source>
        <strain evidence="12">Sampled in the wild</strain>
    </source>
</reference>
<dbReference type="PANTHER" id="PTHR13140:SF713">
    <property type="entry name" value="UNCONVENTIONAL MYOSIN ID"/>
    <property type="match status" value="1"/>
</dbReference>
<evidence type="ECO:0000256" key="4">
    <source>
        <dbReference type="ARBA" id="ARBA00023121"/>
    </source>
</evidence>
<dbReference type="AlphaFoldDB" id="A0A8K0JT67"/>
<gene>
    <name evidence="12" type="ORF">J437_LFUL001424</name>
</gene>
<dbReference type="PROSITE" id="PS50096">
    <property type="entry name" value="IQ"/>
    <property type="match status" value="1"/>
</dbReference>
<dbReference type="Pfam" id="PF06017">
    <property type="entry name" value="Myosin_TH1"/>
    <property type="match status" value="1"/>
</dbReference>
<evidence type="ECO:0000256" key="2">
    <source>
        <dbReference type="ARBA" id="ARBA00022741"/>
    </source>
</evidence>
<evidence type="ECO:0000256" key="5">
    <source>
        <dbReference type="ARBA" id="ARBA00023123"/>
    </source>
</evidence>
<dbReference type="GO" id="GO:0030048">
    <property type="term" value="P:actin filament-based movement"/>
    <property type="evidence" value="ECO:0007669"/>
    <property type="project" value="TreeGrafter"/>
</dbReference>
<keyword evidence="13" id="KW-1185">Reference proteome</keyword>
<dbReference type="InterPro" id="IPR001609">
    <property type="entry name" value="Myosin_head_motor_dom-like"/>
</dbReference>
<dbReference type="SUPFAM" id="SSF52540">
    <property type="entry name" value="P-loop containing nucleoside triphosphate hydrolases"/>
    <property type="match status" value="1"/>
</dbReference>
<dbReference type="PANTHER" id="PTHR13140">
    <property type="entry name" value="MYOSIN"/>
    <property type="match status" value="1"/>
</dbReference>
<dbReference type="OrthoDB" id="6108017at2759"/>
<dbReference type="InterPro" id="IPR036961">
    <property type="entry name" value="Kinesin_motor_dom_sf"/>
</dbReference>
<dbReference type="SMART" id="SM00242">
    <property type="entry name" value="MYSc"/>
    <property type="match status" value="1"/>
</dbReference>
<dbReference type="GO" id="GO:0007498">
    <property type="term" value="P:mesoderm development"/>
    <property type="evidence" value="ECO:0007669"/>
    <property type="project" value="UniProtKB-ARBA"/>
</dbReference>
<dbReference type="PRINTS" id="PR00193">
    <property type="entry name" value="MYOSINHEAVY"/>
</dbReference>
<dbReference type="GO" id="GO:0006897">
    <property type="term" value="P:endocytosis"/>
    <property type="evidence" value="ECO:0007669"/>
    <property type="project" value="TreeGrafter"/>
</dbReference>
<evidence type="ECO:0000256" key="3">
    <source>
        <dbReference type="ARBA" id="ARBA00022840"/>
    </source>
</evidence>
<dbReference type="InterPro" id="IPR036072">
    <property type="entry name" value="MYSc_Myo1"/>
</dbReference>
<organism evidence="12 13">
    <name type="scientific">Ladona fulva</name>
    <name type="common">Scarce chaser dragonfly</name>
    <name type="synonym">Libellula fulva</name>
    <dbReference type="NCBI Taxonomy" id="123851"/>
    <lineage>
        <taxon>Eukaryota</taxon>
        <taxon>Metazoa</taxon>
        <taxon>Ecdysozoa</taxon>
        <taxon>Arthropoda</taxon>
        <taxon>Hexapoda</taxon>
        <taxon>Insecta</taxon>
        <taxon>Pterygota</taxon>
        <taxon>Palaeoptera</taxon>
        <taxon>Odonata</taxon>
        <taxon>Epiprocta</taxon>
        <taxon>Anisoptera</taxon>
        <taxon>Libelluloidea</taxon>
        <taxon>Libellulidae</taxon>
        <taxon>Ladona</taxon>
    </lineage>
</organism>
<dbReference type="FunFam" id="1.20.58.530:FF:000004">
    <property type="entry name" value="Unconventional myosin ID"/>
    <property type="match status" value="1"/>
</dbReference>
<dbReference type="InterPro" id="IPR010926">
    <property type="entry name" value="Myosin_TH1"/>
</dbReference>
<feature type="binding site" evidence="9">
    <location>
        <begin position="108"/>
        <end position="115"/>
    </location>
    <ligand>
        <name>ATP</name>
        <dbReference type="ChEBI" id="CHEBI:30616"/>
    </ligand>
</feature>
<dbReference type="GO" id="GO:0016459">
    <property type="term" value="C:myosin complex"/>
    <property type="evidence" value="ECO:0007669"/>
    <property type="project" value="UniProtKB-KW"/>
</dbReference>
<dbReference type="GO" id="GO:0007368">
    <property type="term" value="P:determination of left/right symmetry"/>
    <property type="evidence" value="ECO:0007669"/>
    <property type="project" value="UniProtKB-ARBA"/>
</dbReference>
<dbReference type="CDD" id="cd01378">
    <property type="entry name" value="MYSc_Myo1"/>
    <property type="match status" value="1"/>
</dbReference>
<dbReference type="EMBL" id="KZ308127">
    <property type="protein sequence ID" value="KAG8222226.1"/>
    <property type="molecule type" value="Genomic_DNA"/>
</dbReference>
<keyword evidence="7 9" id="KW-0009">Actin-binding</keyword>
<dbReference type="GO" id="GO:0048803">
    <property type="term" value="P:imaginal disc-derived male genitalia morphogenesis"/>
    <property type="evidence" value="ECO:0007669"/>
    <property type="project" value="UniProtKB-ARBA"/>
</dbReference>
<dbReference type="PROSITE" id="PS51757">
    <property type="entry name" value="TH1"/>
    <property type="match status" value="1"/>
</dbReference>
<evidence type="ECO:0008006" key="14">
    <source>
        <dbReference type="Google" id="ProtNLM"/>
    </source>
</evidence>
<evidence type="ECO:0000313" key="13">
    <source>
        <dbReference type="Proteomes" id="UP000792457"/>
    </source>
</evidence>
<dbReference type="GO" id="GO:0005902">
    <property type="term" value="C:microvillus"/>
    <property type="evidence" value="ECO:0007669"/>
    <property type="project" value="TreeGrafter"/>
</dbReference>
<evidence type="ECO:0000259" key="11">
    <source>
        <dbReference type="PROSITE" id="PS51757"/>
    </source>
</evidence>
<dbReference type="GO" id="GO:0005938">
    <property type="term" value="C:cell cortex"/>
    <property type="evidence" value="ECO:0007669"/>
    <property type="project" value="UniProtKB-ARBA"/>
</dbReference>
<evidence type="ECO:0000256" key="7">
    <source>
        <dbReference type="ARBA" id="ARBA00023203"/>
    </source>
</evidence>
<feature type="domain" description="Myosin motor" evidence="10">
    <location>
        <begin position="15"/>
        <end position="710"/>
    </location>
</feature>
<dbReference type="Pfam" id="PF00063">
    <property type="entry name" value="Myosin_head"/>
    <property type="match status" value="1"/>
</dbReference>
<dbReference type="Gene3D" id="1.20.58.530">
    <property type="match status" value="1"/>
</dbReference>
<dbReference type="GO" id="GO:0000146">
    <property type="term" value="F:microfilament motor activity"/>
    <property type="evidence" value="ECO:0007669"/>
    <property type="project" value="TreeGrafter"/>
</dbReference>
<dbReference type="Gene3D" id="3.40.850.10">
    <property type="entry name" value="Kinesin motor domain"/>
    <property type="match status" value="1"/>
</dbReference>
<protein>
    <recommendedName>
        <fullName evidence="14">Myosin-IA</fullName>
    </recommendedName>
</protein>
<evidence type="ECO:0000256" key="1">
    <source>
        <dbReference type="ARBA" id="ARBA00008314"/>
    </source>
</evidence>
<keyword evidence="2 9" id="KW-0547">Nucleotide-binding</keyword>
<evidence type="ECO:0000313" key="12">
    <source>
        <dbReference type="EMBL" id="KAG8222226.1"/>
    </source>
</evidence>
<proteinExistence type="inferred from homology"/>
<comment type="caution">
    <text evidence="12">The sequence shown here is derived from an EMBL/GenBank/DDBJ whole genome shotgun (WGS) entry which is preliminary data.</text>
</comment>
<evidence type="ECO:0000259" key="10">
    <source>
        <dbReference type="PROSITE" id="PS51456"/>
    </source>
</evidence>
<feature type="domain" description="TH1" evidence="11">
    <location>
        <begin position="827"/>
        <end position="1020"/>
    </location>
</feature>
<evidence type="ECO:0000256" key="9">
    <source>
        <dbReference type="PROSITE-ProRule" id="PRU00782"/>
    </source>
</evidence>
<dbReference type="GO" id="GO:0007015">
    <property type="term" value="P:actin filament organization"/>
    <property type="evidence" value="ECO:0007669"/>
    <property type="project" value="TreeGrafter"/>
</dbReference>